<evidence type="ECO:0000256" key="1">
    <source>
        <dbReference type="SAM" id="MobiDB-lite"/>
    </source>
</evidence>
<dbReference type="EMBL" id="PIUM01000009">
    <property type="protein sequence ID" value="PKU24664.1"/>
    <property type="molecule type" value="Genomic_DNA"/>
</dbReference>
<comment type="caution">
    <text evidence="2">The sequence shown here is derived from an EMBL/GenBank/DDBJ whole genome shotgun (WGS) entry which is preliminary data.</text>
</comment>
<evidence type="ECO:0000313" key="3">
    <source>
        <dbReference type="Proteomes" id="UP000233293"/>
    </source>
</evidence>
<sequence length="113" mass="12071">MPKARKLLTFLRDLVWPIEGPRPAGLAGNVRNVREALAARRANDAAGGPKAEHGQATDTDVSRPAIEGSCSRGFTVSGALLKKFFAGAADQLFAHSHITRKANFGVASFLRFP</sequence>
<protein>
    <submittedName>
        <fullName evidence="2">Uncharacterized protein</fullName>
    </submittedName>
</protein>
<reference evidence="3" key="1">
    <citation type="submission" date="2017-12" db="EMBL/GenBank/DDBJ databases">
        <title>Draft genome sequence of Telmatospirillum siberiense 26-4b1T, an acidotolerant peatland alphaproteobacterium potentially involved in sulfur cycling.</title>
        <authorList>
            <person name="Hausmann B."/>
            <person name="Pjevac P."/>
            <person name="Schreck K."/>
            <person name="Herbold C.W."/>
            <person name="Daims H."/>
            <person name="Wagner M."/>
            <person name="Pester M."/>
            <person name="Loy A."/>
        </authorList>
    </citation>
    <scope>NUCLEOTIDE SEQUENCE [LARGE SCALE GENOMIC DNA]</scope>
    <source>
        <strain evidence="3">26-4b1</strain>
    </source>
</reference>
<evidence type="ECO:0000313" key="2">
    <source>
        <dbReference type="EMBL" id="PKU24664.1"/>
    </source>
</evidence>
<organism evidence="2 3">
    <name type="scientific">Telmatospirillum siberiense</name>
    <dbReference type="NCBI Taxonomy" id="382514"/>
    <lineage>
        <taxon>Bacteria</taxon>
        <taxon>Pseudomonadati</taxon>
        <taxon>Pseudomonadota</taxon>
        <taxon>Alphaproteobacteria</taxon>
        <taxon>Rhodospirillales</taxon>
        <taxon>Rhodospirillaceae</taxon>
        <taxon>Telmatospirillum</taxon>
    </lineage>
</organism>
<gene>
    <name evidence="2" type="ORF">CWS72_09985</name>
</gene>
<feature type="region of interest" description="Disordered" evidence="1">
    <location>
        <begin position="41"/>
        <end position="64"/>
    </location>
</feature>
<dbReference type="Proteomes" id="UP000233293">
    <property type="component" value="Unassembled WGS sequence"/>
</dbReference>
<name>A0A2N3PW76_9PROT</name>
<dbReference type="AlphaFoldDB" id="A0A2N3PW76"/>
<keyword evidence="3" id="KW-1185">Reference proteome</keyword>
<proteinExistence type="predicted"/>
<accession>A0A2N3PW76</accession>